<accession>D5GYM8</accession>
<dbReference type="eggNOG" id="COG2188">
    <property type="taxonomic scope" value="Bacteria"/>
</dbReference>
<dbReference type="InterPro" id="IPR036388">
    <property type="entry name" value="WH-like_DNA-bd_sf"/>
</dbReference>
<dbReference type="SUPFAM" id="SSF64288">
    <property type="entry name" value="Chorismate lyase-like"/>
    <property type="match status" value="1"/>
</dbReference>
<evidence type="ECO:0000259" key="4">
    <source>
        <dbReference type="PROSITE" id="PS50949"/>
    </source>
</evidence>
<dbReference type="RefSeq" id="WP_013086619.1">
    <property type="nucleotide sequence ID" value="NC_014106.1"/>
</dbReference>
<dbReference type="PANTHER" id="PTHR44846:SF1">
    <property type="entry name" value="MANNOSYL-D-GLYCERATE TRANSPORT_METABOLISM SYSTEM REPRESSOR MNGR-RELATED"/>
    <property type="match status" value="1"/>
</dbReference>
<dbReference type="PATRIC" id="fig|748671.3.peg.1414"/>
<dbReference type="GO" id="GO:0045892">
    <property type="term" value="P:negative regulation of DNA-templated transcription"/>
    <property type="evidence" value="ECO:0007669"/>
    <property type="project" value="TreeGrafter"/>
</dbReference>
<reference evidence="5 6" key="1">
    <citation type="journal article" date="2010" name="J. Bacteriol.">
        <title>Genome sequence of Lactobacillus crispatus ST1.</title>
        <authorList>
            <person name="Ojala T."/>
            <person name="Kuparinen V."/>
            <person name="Koskinen J.P."/>
            <person name="Alatalo E."/>
            <person name="Holm L."/>
            <person name="Auvinen P."/>
            <person name="Edelman S."/>
            <person name="Westerlund-Wikstrom B."/>
            <person name="Korhonen T.K."/>
            <person name="Paulin L."/>
            <person name="Kankainen M."/>
        </authorList>
    </citation>
    <scope>NUCLEOTIDE SEQUENCE [LARGE SCALE GENOMIC DNA]</scope>
    <source>
        <strain evidence="5 6">ST1</strain>
    </source>
</reference>
<dbReference type="InterPro" id="IPR036390">
    <property type="entry name" value="WH_DNA-bd_sf"/>
</dbReference>
<organism evidence="5 6">
    <name type="scientific">Lactobacillus crispatus (strain ST1)</name>
    <dbReference type="NCBI Taxonomy" id="748671"/>
    <lineage>
        <taxon>Bacteria</taxon>
        <taxon>Bacillati</taxon>
        <taxon>Bacillota</taxon>
        <taxon>Bacilli</taxon>
        <taxon>Lactobacillales</taxon>
        <taxon>Lactobacillaceae</taxon>
        <taxon>Lactobacillus</taxon>
    </lineage>
</organism>
<dbReference type="HOGENOM" id="CLU_063236_4_2_9"/>
<dbReference type="PANTHER" id="PTHR44846">
    <property type="entry name" value="MANNOSYL-D-GLYCERATE TRANSPORT/METABOLISM SYSTEM REPRESSOR MNGR-RELATED"/>
    <property type="match status" value="1"/>
</dbReference>
<dbReference type="KEGG" id="lcr:LCRIS_01440"/>
<dbReference type="InterPro" id="IPR011663">
    <property type="entry name" value="UTRA"/>
</dbReference>
<evidence type="ECO:0000256" key="3">
    <source>
        <dbReference type="ARBA" id="ARBA00023163"/>
    </source>
</evidence>
<dbReference type="PRINTS" id="PR00035">
    <property type="entry name" value="HTHGNTR"/>
</dbReference>
<dbReference type="GO" id="GO:0003700">
    <property type="term" value="F:DNA-binding transcription factor activity"/>
    <property type="evidence" value="ECO:0007669"/>
    <property type="project" value="InterPro"/>
</dbReference>
<keyword evidence="3" id="KW-0804">Transcription</keyword>
<dbReference type="AlphaFoldDB" id="D5GYM8"/>
<gene>
    <name evidence="5" type="ordered locus">LCRIS_01440</name>
</gene>
<dbReference type="Pfam" id="PF00392">
    <property type="entry name" value="GntR"/>
    <property type="match status" value="1"/>
</dbReference>
<evidence type="ECO:0000256" key="2">
    <source>
        <dbReference type="ARBA" id="ARBA00023125"/>
    </source>
</evidence>
<dbReference type="Proteomes" id="UP000002371">
    <property type="component" value="Chromosome"/>
</dbReference>
<dbReference type="GO" id="GO:0003677">
    <property type="term" value="F:DNA binding"/>
    <property type="evidence" value="ECO:0007669"/>
    <property type="project" value="UniProtKB-KW"/>
</dbReference>
<sequence length="235" mass="27241">MVPATKYGQVMDDIRKKIISGEYPLNSKLPSEVRLQNEYHVSRVTVRLAVDELVKDGMVERVQGKGSYVRKPHRISQLVSYNGVEGFTDVAKDSGLKTSTKVLKAEIIKSNERLKKILQNDNDHVVITKRLRYLEQDPIFIEVNYYPMPRFKNLLKYDLTQSLYQIFDKEYNIKDLTSDDTILSVKLANSEEASLLNKSIGFPLYYLRTQIKEKDGLVVQYGEEYIASDRYQFKI</sequence>
<dbReference type="Gene3D" id="3.40.1410.10">
    <property type="entry name" value="Chorismate lyase-like"/>
    <property type="match status" value="1"/>
</dbReference>
<evidence type="ECO:0000256" key="1">
    <source>
        <dbReference type="ARBA" id="ARBA00023015"/>
    </source>
</evidence>
<dbReference type="EMBL" id="FN692037">
    <property type="protein sequence ID" value="CBL50887.1"/>
    <property type="molecule type" value="Genomic_DNA"/>
</dbReference>
<dbReference type="InterPro" id="IPR000524">
    <property type="entry name" value="Tscrpt_reg_HTH_GntR"/>
</dbReference>
<dbReference type="FunFam" id="1.10.10.10:FF:000079">
    <property type="entry name" value="GntR family transcriptional regulator"/>
    <property type="match status" value="1"/>
</dbReference>
<dbReference type="InterPro" id="IPR050679">
    <property type="entry name" value="Bact_HTH_transcr_reg"/>
</dbReference>
<dbReference type="Gene3D" id="1.10.10.10">
    <property type="entry name" value="Winged helix-like DNA-binding domain superfamily/Winged helix DNA-binding domain"/>
    <property type="match status" value="1"/>
</dbReference>
<feature type="domain" description="HTH gntR-type" evidence="4">
    <location>
        <begin position="4"/>
        <end position="72"/>
    </location>
</feature>
<proteinExistence type="predicted"/>
<dbReference type="SMART" id="SM00345">
    <property type="entry name" value="HTH_GNTR"/>
    <property type="match status" value="1"/>
</dbReference>
<evidence type="ECO:0000313" key="6">
    <source>
        <dbReference type="Proteomes" id="UP000002371"/>
    </source>
</evidence>
<protein>
    <submittedName>
        <fullName evidence="5">Transcriptional regulator, GntR family</fullName>
    </submittedName>
</protein>
<dbReference type="CDD" id="cd07377">
    <property type="entry name" value="WHTH_GntR"/>
    <property type="match status" value="1"/>
</dbReference>
<name>D5GYM8_LACCS</name>
<dbReference type="SUPFAM" id="SSF46785">
    <property type="entry name" value="Winged helix' DNA-binding domain"/>
    <property type="match status" value="1"/>
</dbReference>
<reference key="2">
    <citation type="submission" date="2010-03" db="EMBL/GenBank/DDBJ databases">
        <title>Genome Sequence of Lactobacillus crispatus ST1.</title>
        <authorList>
            <person name="Ojala T."/>
            <person name="Kuparinen V."/>
            <person name="Koskinen J.P."/>
            <person name="Alatalo E."/>
            <person name="Holm L."/>
            <person name="Auvinen P."/>
            <person name="Edelman S."/>
            <person name="Westerlund-Wikstroem B."/>
            <person name="Korhonen T.K."/>
            <person name="Paulin L."/>
            <person name="Kankainen M."/>
        </authorList>
    </citation>
    <scope>NUCLEOTIDE SEQUENCE</scope>
    <source>
        <strain>ST1</strain>
    </source>
</reference>
<dbReference type="Pfam" id="PF07702">
    <property type="entry name" value="UTRA"/>
    <property type="match status" value="1"/>
</dbReference>
<keyword evidence="2" id="KW-0238">DNA-binding</keyword>
<dbReference type="SMART" id="SM00866">
    <property type="entry name" value="UTRA"/>
    <property type="match status" value="1"/>
</dbReference>
<dbReference type="PROSITE" id="PS50949">
    <property type="entry name" value="HTH_GNTR"/>
    <property type="match status" value="1"/>
</dbReference>
<evidence type="ECO:0000313" key="5">
    <source>
        <dbReference type="EMBL" id="CBL50887.1"/>
    </source>
</evidence>
<keyword evidence="1" id="KW-0805">Transcription regulation</keyword>
<dbReference type="InterPro" id="IPR028978">
    <property type="entry name" value="Chorismate_lyase_/UTRA_dom_sf"/>
</dbReference>